<proteinExistence type="inferred from homology"/>
<evidence type="ECO:0000313" key="5">
    <source>
        <dbReference type="Proteomes" id="UP000189735"/>
    </source>
</evidence>
<dbReference type="InterPro" id="IPR029055">
    <property type="entry name" value="Ntn_hydrolases_N"/>
</dbReference>
<gene>
    <name evidence="4" type="ORF">SAMN06295879_0407</name>
</gene>
<dbReference type="SUPFAM" id="SSF56235">
    <property type="entry name" value="N-terminal nucleophile aminohydrolases (Ntn hydrolases)"/>
    <property type="match status" value="1"/>
</dbReference>
<accession>A0A1T4WYI6</accession>
<dbReference type="AlphaFoldDB" id="A0A1T4WYI6"/>
<protein>
    <submittedName>
        <fullName evidence="4">Choloylglycine hydrolase</fullName>
    </submittedName>
</protein>
<evidence type="ECO:0000313" key="4">
    <source>
        <dbReference type="EMBL" id="SKA81928.1"/>
    </source>
</evidence>
<keyword evidence="2 4" id="KW-0378">Hydrolase</keyword>
<dbReference type="Pfam" id="PF02275">
    <property type="entry name" value="CBAH"/>
    <property type="match status" value="1"/>
</dbReference>
<evidence type="ECO:0000256" key="2">
    <source>
        <dbReference type="ARBA" id="ARBA00022801"/>
    </source>
</evidence>
<name>A0A1T4WYI6_9MICO</name>
<evidence type="ECO:0000259" key="3">
    <source>
        <dbReference type="Pfam" id="PF02275"/>
    </source>
</evidence>
<feature type="domain" description="Choloylglycine hydrolase/NAAA C-terminal" evidence="3">
    <location>
        <begin position="2"/>
        <end position="279"/>
    </location>
</feature>
<dbReference type="GO" id="GO:0016787">
    <property type="term" value="F:hydrolase activity"/>
    <property type="evidence" value="ECO:0007669"/>
    <property type="project" value="UniProtKB-KW"/>
</dbReference>
<dbReference type="RefSeq" id="WP_078713171.1">
    <property type="nucleotide sequence ID" value="NZ_FUYG01000001.1"/>
</dbReference>
<dbReference type="InterPro" id="IPR029132">
    <property type="entry name" value="CBAH/NAAA_C"/>
</dbReference>
<evidence type="ECO:0000256" key="1">
    <source>
        <dbReference type="ARBA" id="ARBA00006625"/>
    </source>
</evidence>
<dbReference type="Gene3D" id="3.60.60.10">
    <property type="entry name" value="Penicillin V Acylase, Chain A"/>
    <property type="match status" value="1"/>
</dbReference>
<comment type="similarity">
    <text evidence="1">Belongs to the peptidase C59 family.</text>
</comment>
<dbReference type="InterPro" id="IPR052193">
    <property type="entry name" value="Peptidase_C59"/>
</dbReference>
<dbReference type="Proteomes" id="UP000189735">
    <property type="component" value="Unassembled WGS sequence"/>
</dbReference>
<sequence>MCTRVFWNDNPIAKVTSRCMDWEVSDEPELWFYPRGLERSGGSQPDAATWRSVYSSVGLSMWNVGTSDGMNEKGLAAHALFLYDIEPPTIDGAPTITIALWVQYVLDHFATVAEVLEHLDDVQLIAPPIRGQYIGAHLALEDPSGDSAIIEPIDGKLVVHHGKEFTVMANSPDYDQQLANRARYAPFGGELPPPGDITSLDRFVRASYFRHYLPEPANINETVAGVFRITQNAAVPPGAPYDDGGVYPTWWHAASDVTNRMYYFWSTHSPSAIWVDLAALADGTELLALNPLGEALIGDVTGQLASAELAY</sequence>
<reference evidence="5" key="1">
    <citation type="submission" date="2017-02" db="EMBL/GenBank/DDBJ databases">
        <authorList>
            <person name="Varghese N."/>
            <person name="Submissions S."/>
        </authorList>
    </citation>
    <scope>NUCLEOTIDE SEQUENCE [LARGE SCALE GENOMIC DNA]</scope>
    <source>
        <strain evidence="5">VKM Ac-2052</strain>
    </source>
</reference>
<dbReference type="PANTHER" id="PTHR35527">
    <property type="entry name" value="CHOLOYLGLYCINE HYDROLASE"/>
    <property type="match status" value="1"/>
</dbReference>
<organism evidence="4 5">
    <name type="scientific">Agreia bicolorata</name>
    <dbReference type="NCBI Taxonomy" id="110935"/>
    <lineage>
        <taxon>Bacteria</taxon>
        <taxon>Bacillati</taxon>
        <taxon>Actinomycetota</taxon>
        <taxon>Actinomycetes</taxon>
        <taxon>Micrococcales</taxon>
        <taxon>Microbacteriaceae</taxon>
        <taxon>Agreia</taxon>
    </lineage>
</organism>
<dbReference type="EMBL" id="FUYG01000001">
    <property type="protein sequence ID" value="SKA81928.1"/>
    <property type="molecule type" value="Genomic_DNA"/>
</dbReference>
<dbReference type="PANTHER" id="PTHR35527:SF2">
    <property type="entry name" value="HYDROLASE"/>
    <property type="match status" value="1"/>
</dbReference>